<protein>
    <submittedName>
        <fullName evidence="3">FAD dependent oxidoreductase</fullName>
    </submittedName>
</protein>
<dbReference type="InterPro" id="IPR036188">
    <property type="entry name" value="FAD/NAD-bd_sf"/>
</dbReference>
<accession>A0A0S6VU87</accession>
<dbReference type="GO" id="GO:0071949">
    <property type="term" value="F:FAD binding"/>
    <property type="evidence" value="ECO:0007669"/>
    <property type="project" value="InterPro"/>
</dbReference>
<dbReference type="InterPro" id="IPR002938">
    <property type="entry name" value="FAD-bd"/>
</dbReference>
<feature type="domain" description="FAD-dependent protein C-terminal" evidence="2">
    <location>
        <begin position="291"/>
        <end position="489"/>
    </location>
</feature>
<dbReference type="Pfam" id="PF01494">
    <property type="entry name" value="FAD_binding_3"/>
    <property type="match status" value="1"/>
</dbReference>
<dbReference type="PIRSF" id="PIRSF038984">
    <property type="entry name" value="FAD_binding_protein"/>
    <property type="match status" value="1"/>
</dbReference>
<dbReference type="Pfam" id="PF21688">
    <property type="entry name" value="FAD-depend_C"/>
    <property type="match status" value="1"/>
</dbReference>
<dbReference type="Proteomes" id="UP000030700">
    <property type="component" value="Unassembled WGS sequence"/>
</dbReference>
<dbReference type="HOGENOM" id="CLU_028644_3_0_0"/>
<dbReference type="Gene3D" id="3.30.70.2700">
    <property type="match status" value="1"/>
</dbReference>
<dbReference type="PANTHER" id="PTHR42842">
    <property type="entry name" value="FAD/NAD(P)-BINDING OXIDOREDUCTASE"/>
    <property type="match status" value="1"/>
</dbReference>
<sequence>MILTISQFEISVKMFAEKNVTNPDQHLRAWIAQRCGIAEEAVVSYAILHRSLDARRKPDIRLIYTLRVTVRDDVPISEDEHVVVSAPQPEQTHRLYHLTKSASVPTHPLIVGSGPAGLMAAYLLALHGCKPVILDRGYDVERRHADIRRFHQTRDLNPESNYLFGEGGAGTFSDGKLYTRIKDDRIRFVLEAYVAARAPHRILYDHHPHIGSDILPLMCKRLRKQIEAWGGIFRWGAAVEDILMRNNRCAGVMLTNGERLDAPVTIIGCGHSARSLIQRIAAHGVAHRLKDFQLGCRIEHPQHLIDRTQYGWMPPRAILGAAEYTLTSRPPETLSLANVTTFCMCPGGEIIAATSDDGQLCTNGMSRFRRSGAFANAGLIVNQFASDFDSAAAAFSFLEDLERRAFLAGAGDSLEQAYRCPAQSAAAFARGEIGLQTRQTSYHFGLTPARLDQILPKRTTAALQYALPYFERVIRGFLSSGTLIGVETRVSSPVRFERHPETLESSLPGLYLAGEGAGYAGGITSAALDGLRIAETILTGKPPYKNDGDTSKK</sequence>
<dbReference type="EMBL" id="DF820456">
    <property type="protein sequence ID" value="GAK51031.1"/>
    <property type="molecule type" value="Genomic_DNA"/>
</dbReference>
<gene>
    <name evidence="3" type="ORF">U14_02273</name>
</gene>
<feature type="domain" description="FAD-binding" evidence="1">
    <location>
        <begin position="109"/>
        <end position="136"/>
    </location>
</feature>
<proteinExistence type="predicted"/>
<name>A0A0S6VU87_9BACT</name>
<dbReference type="Gene3D" id="3.50.50.60">
    <property type="entry name" value="FAD/NAD(P)-binding domain"/>
    <property type="match status" value="2"/>
</dbReference>
<dbReference type="AlphaFoldDB" id="A0A0S6VU87"/>
<evidence type="ECO:0000313" key="4">
    <source>
        <dbReference type="Proteomes" id="UP000030700"/>
    </source>
</evidence>
<dbReference type="SUPFAM" id="SSF51905">
    <property type="entry name" value="FAD/NAD(P)-binding domain"/>
    <property type="match status" value="1"/>
</dbReference>
<dbReference type="PANTHER" id="PTHR42842:SF3">
    <property type="entry name" value="FAD_NAD(P)-BINDING OXIDOREDUCTASE FAMILY PROTEIN"/>
    <property type="match status" value="1"/>
</dbReference>
<dbReference type="InterPro" id="IPR049516">
    <property type="entry name" value="FAD-depend_C"/>
</dbReference>
<keyword evidence="4" id="KW-1185">Reference proteome</keyword>
<dbReference type="STRING" id="1499966.U14_02273"/>
<dbReference type="InterPro" id="IPR028348">
    <property type="entry name" value="FAD-binding_protein"/>
</dbReference>
<reference evidence="3" key="1">
    <citation type="journal article" date="2015" name="PeerJ">
        <title>First genomic representation of candidate bacterial phylum KSB3 points to enhanced environmental sensing as a trigger of wastewater bulking.</title>
        <authorList>
            <person name="Sekiguchi Y."/>
            <person name="Ohashi A."/>
            <person name="Parks D.H."/>
            <person name="Yamauchi T."/>
            <person name="Tyson G.W."/>
            <person name="Hugenholtz P."/>
        </authorList>
    </citation>
    <scope>NUCLEOTIDE SEQUENCE [LARGE SCALE GENOMIC DNA]</scope>
</reference>
<evidence type="ECO:0000259" key="1">
    <source>
        <dbReference type="Pfam" id="PF01494"/>
    </source>
</evidence>
<organism evidence="3">
    <name type="scientific">Candidatus Moduliflexus flocculans</name>
    <dbReference type="NCBI Taxonomy" id="1499966"/>
    <lineage>
        <taxon>Bacteria</taxon>
        <taxon>Candidatus Moduliflexota</taxon>
        <taxon>Candidatus Moduliflexia</taxon>
        <taxon>Candidatus Moduliflexales</taxon>
        <taxon>Candidatus Moduliflexaceae</taxon>
    </lineage>
</organism>
<evidence type="ECO:0000313" key="3">
    <source>
        <dbReference type="EMBL" id="GAK51031.1"/>
    </source>
</evidence>
<evidence type="ECO:0000259" key="2">
    <source>
        <dbReference type="Pfam" id="PF21688"/>
    </source>
</evidence>